<gene>
    <name evidence="2" type="ORF">LOC62_04G005290</name>
</gene>
<accession>A0AAF0YBJ9</accession>
<feature type="domain" description="F-box" evidence="1">
    <location>
        <begin position="12"/>
        <end position="41"/>
    </location>
</feature>
<proteinExistence type="predicted"/>
<dbReference type="Pfam" id="PF00646">
    <property type="entry name" value="F-box"/>
    <property type="match status" value="1"/>
</dbReference>
<dbReference type="EMBL" id="CP086717">
    <property type="protein sequence ID" value="WOO81769.1"/>
    <property type="molecule type" value="Genomic_DNA"/>
</dbReference>
<dbReference type="GeneID" id="87808519"/>
<keyword evidence="3" id="KW-1185">Reference proteome</keyword>
<evidence type="ECO:0000313" key="3">
    <source>
        <dbReference type="Proteomes" id="UP000827549"/>
    </source>
</evidence>
<dbReference type="Proteomes" id="UP000827549">
    <property type="component" value="Chromosome 4"/>
</dbReference>
<sequence>MLVSIDHSTHPHIIDLIFAYAPASSLVVLRRTCRSFRDRVDATLFRHVALRATGTNKKLGLHFVVPPGRMDMTSRLPRVPSRVEILDSVPFDLPAKPSAARTHAVRNILRQLTSLHTVRRFSQFNRVPSFGGLGYTTTHTLVDFVDQSQQTGRPLDKHHRLRMGSIVQMYVLNLRTCVRHHCEIAPTKVKSLREIVIAVHPCCDAEPRVPVLSIYPILVLVNNLLMMGRRISLTFVGVPPPAIIGPLQKATWRCNLPLLPAARQMRLLFVHEKSRAGVLSGSRHTFLHTAAACKGEWCPGAHIIVEQMIPSPIHIPSM</sequence>
<reference evidence="2" key="1">
    <citation type="submission" date="2023-10" db="EMBL/GenBank/DDBJ databases">
        <authorList>
            <person name="Noh H."/>
        </authorList>
    </citation>
    <scope>NUCLEOTIDE SEQUENCE</scope>
    <source>
        <strain evidence="2">DUCC4014</strain>
    </source>
</reference>
<dbReference type="RefSeq" id="XP_062627801.1">
    <property type="nucleotide sequence ID" value="XM_062771817.1"/>
</dbReference>
<dbReference type="AlphaFoldDB" id="A0AAF0YBJ9"/>
<organism evidence="2 3">
    <name type="scientific">Vanrija pseudolonga</name>
    <dbReference type="NCBI Taxonomy" id="143232"/>
    <lineage>
        <taxon>Eukaryota</taxon>
        <taxon>Fungi</taxon>
        <taxon>Dikarya</taxon>
        <taxon>Basidiomycota</taxon>
        <taxon>Agaricomycotina</taxon>
        <taxon>Tremellomycetes</taxon>
        <taxon>Trichosporonales</taxon>
        <taxon>Trichosporonaceae</taxon>
        <taxon>Vanrija</taxon>
    </lineage>
</organism>
<evidence type="ECO:0000313" key="2">
    <source>
        <dbReference type="EMBL" id="WOO81769.1"/>
    </source>
</evidence>
<evidence type="ECO:0000259" key="1">
    <source>
        <dbReference type="Pfam" id="PF00646"/>
    </source>
</evidence>
<name>A0AAF0YBJ9_9TREE</name>
<protein>
    <recommendedName>
        <fullName evidence="1">F-box domain-containing protein</fullName>
    </recommendedName>
</protein>
<dbReference type="InterPro" id="IPR001810">
    <property type="entry name" value="F-box_dom"/>
</dbReference>